<evidence type="ECO:0000256" key="2">
    <source>
        <dbReference type="SAM" id="MobiDB-lite"/>
    </source>
</evidence>
<evidence type="ECO:0000259" key="3">
    <source>
        <dbReference type="Pfam" id="PF13581"/>
    </source>
</evidence>
<protein>
    <submittedName>
        <fullName evidence="4">ATP-binding protein</fullName>
    </submittedName>
</protein>
<organism evidence="4 5">
    <name type="scientific">Actinomadura rugatobispora</name>
    <dbReference type="NCBI Taxonomy" id="1994"/>
    <lineage>
        <taxon>Bacteria</taxon>
        <taxon>Bacillati</taxon>
        <taxon>Actinomycetota</taxon>
        <taxon>Actinomycetes</taxon>
        <taxon>Streptosporangiales</taxon>
        <taxon>Thermomonosporaceae</taxon>
        <taxon>Actinomadura</taxon>
    </lineage>
</organism>
<feature type="domain" description="Histidine kinase/HSP90-like ATPase" evidence="3">
    <location>
        <begin position="74"/>
        <end position="177"/>
    </location>
</feature>
<evidence type="ECO:0000313" key="4">
    <source>
        <dbReference type="EMBL" id="MFC5747777.1"/>
    </source>
</evidence>
<keyword evidence="1" id="KW-0418">Kinase</keyword>
<sequence>MIVDQADDVAAPAAPRGRRHPRHHQPQDHPSRPALRTPPAAQHATGAPVPVPGLAGLWPAPAAGSPRTARRVLPAENTAPKEARSFTSATLREWGLDDTADDVLIAVSELVTNALQHGLRGLPKPLPAGPIQLVLLGHPRRLLVTVTDPGVRAPEPLDIEPGRFGEGGRGLLVVGAVSGAWGWAPLTTGGKAVWAAFDLRNGSRAA</sequence>
<accession>A0ABW0ZZD6</accession>
<dbReference type="GO" id="GO:0005524">
    <property type="term" value="F:ATP binding"/>
    <property type="evidence" value="ECO:0007669"/>
    <property type="project" value="UniProtKB-KW"/>
</dbReference>
<keyword evidence="1" id="KW-0808">Transferase</keyword>
<dbReference type="PANTHER" id="PTHR35526">
    <property type="entry name" value="ANTI-SIGMA-F FACTOR RSBW-RELATED"/>
    <property type="match status" value="1"/>
</dbReference>
<dbReference type="Proteomes" id="UP001596074">
    <property type="component" value="Unassembled WGS sequence"/>
</dbReference>
<keyword evidence="5" id="KW-1185">Reference proteome</keyword>
<evidence type="ECO:0000313" key="5">
    <source>
        <dbReference type="Proteomes" id="UP001596074"/>
    </source>
</evidence>
<dbReference type="RefSeq" id="WP_378283397.1">
    <property type="nucleotide sequence ID" value="NZ_JBHSON010000025.1"/>
</dbReference>
<dbReference type="Pfam" id="PF13581">
    <property type="entry name" value="HATPase_c_2"/>
    <property type="match status" value="1"/>
</dbReference>
<dbReference type="InterPro" id="IPR050267">
    <property type="entry name" value="Anti-sigma-factor_SerPK"/>
</dbReference>
<dbReference type="EMBL" id="JBHSON010000025">
    <property type="protein sequence ID" value="MFC5747777.1"/>
    <property type="molecule type" value="Genomic_DNA"/>
</dbReference>
<feature type="region of interest" description="Disordered" evidence="2">
    <location>
        <begin position="1"/>
        <end position="85"/>
    </location>
</feature>
<dbReference type="Gene3D" id="3.30.565.10">
    <property type="entry name" value="Histidine kinase-like ATPase, C-terminal domain"/>
    <property type="match status" value="1"/>
</dbReference>
<comment type="caution">
    <text evidence="4">The sequence shown here is derived from an EMBL/GenBank/DDBJ whole genome shotgun (WGS) entry which is preliminary data.</text>
</comment>
<keyword evidence="4" id="KW-0067">ATP-binding</keyword>
<dbReference type="InterPro" id="IPR036890">
    <property type="entry name" value="HATPase_C_sf"/>
</dbReference>
<reference evidence="5" key="1">
    <citation type="journal article" date="2019" name="Int. J. Syst. Evol. Microbiol.">
        <title>The Global Catalogue of Microorganisms (GCM) 10K type strain sequencing project: providing services to taxonomists for standard genome sequencing and annotation.</title>
        <authorList>
            <consortium name="The Broad Institute Genomics Platform"/>
            <consortium name="The Broad Institute Genome Sequencing Center for Infectious Disease"/>
            <person name="Wu L."/>
            <person name="Ma J."/>
        </authorList>
    </citation>
    <scope>NUCLEOTIDE SEQUENCE [LARGE SCALE GENOMIC DNA]</scope>
    <source>
        <strain evidence="5">KCTC 42087</strain>
    </source>
</reference>
<keyword evidence="1" id="KW-0723">Serine/threonine-protein kinase</keyword>
<proteinExistence type="predicted"/>
<keyword evidence="4" id="KW-0547">Nucleotide-binding</keyword>
<gene>
    <name evidence="4" type="ORF">ACFPZN_19290</name>
</gene>
<dbReference type="SUPFAM" id="SSF55874">
    <property type="entry name" value="ATPase domain of HSP90 chaperone/DNA topoisomerase II/histidine kinase"/>
    <property type="match status" value="1"/>
</dbReference>
<evidence type="ECO:0000256" key="1">
    <source>
        <dbReference type="ARBA" id="ARBA00022527"/>
    </source>
</evidence>
<dbReference type="CDD" id="cd16936">
    <property type="entry name" value="HATPase_RsbW-like"/>
    <property type="match status" value="1"/>
</dbReference>
<dbReference type="PANTHER" id="PTHR35526:SF3">
    <property type="entry name" value="ANTI-SIGMA-F FACTOR RSBW"/>
    <property type="match status" value="1"/>
</dbReference>
<name>A0ABW0ZZD6_9ACTN</name>
<dbReference type="InterPro" id="IPR003594">
    <property type="entry name" value="HATPase_dom"/>
</dbReference>
<feature type="compositionally biased region" description="Low complexity" evidence="2">
    <location>
        <begin position="52"/>
        <end position="64"/>
    </location>
</feature>